<accession>A0A1L9VS73</accession>
<dbReference type="OrthoDB" id="5420368at2759"/>
<reference evidence="3" key="1">
    <citation type="journal article" date="2017" name="Genome Biol.">
        <title>Comparative genomics reveals high biological diversity and specific adaptations in the industrially and medically important fungal genus Aspergillus.</title>
        <authorList>
            <person name="de Vries R.P."/>
            <person name="Riley R."/>
            <person name="Wiebenga A."/>
            <person name="Aguilar-Osorio G."/>
            <person name="Amillis S."/>
            <person name="Uchima C.A."/>
            <person name="Anderluh G."/>
            <person name="Asadollahi M."/>
            <person name="Askin M."/>
            <person name="Barry K."/>
            <person name="Battaglia E."/>
            <person name="Bayram O."/>
            <person name="Benocci T."/>
            <person name="Braus-Stromeyer S.A."/>
            <person name="Caldana C."/>
            <person name="Canovas D."/>
            <person name="Cerqueira G.C."/>
            <person name="Chen F."/>
            <person name="Chen W."/>
            <person name="Choi C."/>
            <person name="Clum A."/>
            <person name="Dos Santos R.A."/>
            <person name="Damasio A.R."/>
            <person name="Diallinas G."/>
            <person name="Emri T."/>
            <person name="Fekete E."/>
            <person name="Flipphi M."/>
            <person name="Freyberg S."/>
            <person name="Gallo A."/>
            <person name="Gournas C."/>
            <person name="Habgood R."/>
            <person name="Hainaut M."/>
            <person name="Harispe M.L."/>
            <person name="Henrissat B."/>
            <person name="Hilden K.S."/>
            <person name="Hope R."/>
            <person name="Hossain A."/>
            <person name="Karabika E."/>
            <person name="Karaffa L."/>
            <person name="Karanyi Z."/>
            <person name="Krasevec N."/>
            <person name="Kuo A."/>
            <person name="Kusch H."/>
            <person name="LaButti K."/>
            <person name="Lagendijk E.L."/>
            <person name="Lapidus A."/>
            <person name="Levasseur A."/>
            <person name="Lindquist E."/>
            <person name="Lipzen A."/>
            <person name="Logrieco A.F."/>
            <person name="MacCabe A."/>
            <person name="Maekelae M.R."/>
            <person name="Malavazi I."/>
            <person name="Melin P."/>
            <person name="Meyer V."/>
            <person name="Mielnichuk N."/>
            <person name="Miskei M."/>
            <person name="Molnar A.P."/>
            <person name="Mule G."/>
            <person name="Ngan C.Y."/>
            <person name="Orejas M."/>
            <person name="Orosz E."/>
            <person name="Ouedraogo J.P."/>
            <person name="Overkamp K.M."/>
            <person name="Park H.-S."/>
            <person name="Perrone G."/>
            <person name="Piumi F."/>
            <person name="Punt P.J."/>
            <person name="Ram A.F."/>
            <person name="Ramon A."/>
            <person name="Rauscher S."/>
            <person name="Record E."/>
            <person name="Riano-Pachon D.M."/>
            <person name="Robert V."/>
            <person name="Roehrig J."/>
            <person name="Ruller R."/>
            <person name="Salamov A."/>
            <person name="Salih N.S."/>
            <person name="Samson R.A."/>
            <person name="Sandor E."/>
            <person name="Sanguinetti M."/>
            <person name="Schuetze T."/>
            <person name="Sepcic K."/>
            <person name="Shelest E."/>
            <person name="Sherlock G."/>
            <person name="Sophianopoulou V."/>
            <person name="Squina F.M."/>
            <person name="Sun H."/>
            <person name="Susca A."/>
            <person name="Todd R.B."/>
            <person name="Tsang A."/>
            <person name="Unkles S.E."/>
            <person name="van de Wiele N."/>
            <person name="van Rossen-Uffink D."/>
            <person name="Oliveira J.V."/>
            <person name="Vesth T.C."/>
            <person name="Visser J."/>
            <person name="Yu J.-H."/>
            <person name="Zhou M."/>
            <person name="Andersen M.R."/>
            <person name="Archer D.B."/>
            <person name="Baker S.E."/>
            <person name="Benoit I."/>
            <person name="Brakhage A.A."/>
            <person name="Braus G.H."/>
            <person name="Fischer R."/>
            <person name="Frisvad J.C."/>
            <person name="Goldman G.H."/>
            <person name="Houbraken J."/>
            <person name="Oakley B."/>
            <person name="Pocsi I."/>
            <person name="Scazzocchio C."/>
            <person name="Seiboth B."/>
            <person name="vanKuyk P.A."/>
            <person name="Wortman J."/>
            <person name="Dyer P.S."/>
            <person name="Grigoriev I.V."/>
        </authorList>
    </citation>
    <scope>NUCLEOTIDE SEQUENCE [LARGE SCALE GENOMIC DNA]</scope>
    <source>
        <strain evidence="3">CBS 516.65</strain>
    </source>
</reference>
<evidence type="ECO:0000256" key="1">
    <source>
        <dbReference type="SAM" id="MobiDB-lite"/>
    </source>
</evidence>
<keyword evidence="3" id="KW-1185">Reference proteome</keyword>
<organism evidence="2 3">
    <name type="scientific">Aspergillus glaucus CBS 516.65</name>
    <dbReference type="NCBI Taxonomy" id="1160497"/>
    <lineage>
        <taxon>Eukaryota</taxon>
        <taxon>Fungi</taxon>
        <taxon>Dikarya</taxon>
        <taxon>Ascomycota</taxon>
        <taxon>Pezizomycotina</taxon>
        <taxon>Eurotiomycetes</taxon>
        <taxon>Eurotiomycetidae</taxon>
        <taxon>Eurotiales</taxon>
        <taxon>Aspergillaceae</taxon>
        <taxon>Aspergillus</taxon>
        <taxon>Aspergillus subgen. Aspergillus</taxon>
    </lineage>
</organism>
<protein>
    <submittedName>
        <fullName evidence="2">Uncharacterized protein</fullName>
    </submittedName>
</protein>
<sequence>MPVKWTPGNDQLLLLKILETHDLSVDTKKVAEAWPATDAKDKPTPRAITERLVRMRQTARASSGNAGGFAIKSAPATPKKPHNTTTSTPASGKTKAPDSTKRARTQNADVTEDEDMADVETPTKSSKSVKKEPESKAVKLELAELDGVHVPAKRVRKSSALPLGMVEYSGDGEKWEEDETVYDSSASEFVPEDGVKRGDES</sequence>
<evidence type="ECO:0000313" key="3">
    <source>
        <dbReference type="Proteomes" id="UP000184300"/>
    </source>
</evidence>
<evidence type="ECO:0000313" key="2">
    <source>
        <dbReference type="EMBL" id="OJJ86768.1"/>
    </source>
</evidence>
<feature type="compositionally biased region" description="Basic and acidic residues" evidence="1">
    <location>
        <begin position="38"/>
        <end position="53"/>
    </location>
</feature>
<dbReference type="AlphaFoldDB" id="A0A1L9VS73"/>
<name>A0A1L9VS73_ASPGL</name>
<dbReference type="GeneID" id="34466341"/>
<feature type="region of interest" description="Disordered" evidence="1">
    <location>
        <begin position="170"/>
        <end position="201"/>
    </location>
</feature>
<proteinExistence type="predicted"/>
<dbReference type="Proteomes" id="UP000184300">
    <property type="component" value="Unassembled WGS sequence"/>
</dbReference>
<dbReference type="VEuPathDB" id="FungiDB:ASPGLDRAFT_80687"/>
<dbReference type="RefSeq" id="XP_022403457.1">
    <property type="nucleotide sequence ID" value="XM_022550081.1"/>
</dbReference>
<dbReference type="STRING" id="1160497.A0A1L9VS73"/>
<gene>
    <name evidence="2" type="ORF">ASPGLDRAFT_80687</name>
</gene>
<feature type="region of interest" description="Disordered" evidence="1">
    <location>
        <begin position="32"/>
        <end position="136"/>
    </location>
</feature>
<dbReference type="EMBL" id="KV878892">
    <property type="protein sequence ID" value="OJJ86768.1"/>
    <property type="molecule type" value="Genomic_DNA"/>
</dbReference>